<reference evidence="3 4" key="1">
    <citation type="submission" date="2018-08" db="EMBL/GenBank/DDBJ databases">
        <title>Whole Genome Sequence of the Moderate Halophilic Marine Bacterium Marinobacter litoralis Sw-45.</title>
        <authorList>
            <person name="Musa H."/>
        </authorList>
    </citation>
    <scope>NUCLEOTIDE SEQUENCE [LARGE SCALE GENOMIC DNA]</scope>
    <source>
        <strain evidence="3 4">Sw-45</strain>
    </source>
</reference>
<keyword evidence="4" id="KW-1185">Reference proteome</keyword>
<organism evidence="3 4">
    <name type="scientific">Marinobacter litoralis</name>
    <dbReference type="NCBI Taxonomy" id="187981"/>
    <lineage>
        <taxon>Bacteria</taxon>
        <taxon>Pseudomonadati</taxon>
        <taxon>Pseudomonadota</taxon>
        <taxon>Gammaproteobacteria</taxon>
        <taxon>Pseudomonadales</taxon>
        <taxon>Marinobacteraceae</taxon>
        <taxon>Marinobacter</taxon>
    </lineage>
</organism>
<feature type="coiled-coil region" evidence="1">
    <location>
        <begin position="325"/>
        <end position="359"/>
    </location>
</feature>
<dbReference type="RefSeq" id="WP_227537610.1">
    <property type="nucleotide sequence ID" value="NZ_QMDL01000003.1"/>
</dbReference>
<protein>
    <submittedName>
        <fullName evidence="3">Nitrate regulatory protein</fullName>
    </submittedName>
</protein>
<dbReference type="SUPFAM" id="SSF52172">
    <property type="entry name" value="CheY-like"/>
    <property type="match status" value="1"/>
</dbReference>
<dbReference type="Pfam" id="PF03861">
    <property type="entry name" value="ANTAR"/>
    <property type="match status" value="1"/>
</dbReference>
<dbReference type="InterPro" id="IPR013587">
    <property type="entry name" value="Nitrate/nitrite_sensing"/>
</dbReference>
<accession>A0A3M2RC96</accession>
<dbReference type="PROSITE" id="PS50921">
    <property type="entry name" value="ANTAR"/>
    <property type="match status" value="1"/>
</dbReference>
<dbReference type="InterPro" id="IPR036388">
    <property type="entry name" value="WH-like_DNA-bd_sf"/>
</dbReference>
<dbReference type="Pfam" id="PF08376">
    <property type="entry name" value="NIT"/>
    <property type="match status" value="1"/>
</dbReference>
<evidence type="ECO:0000256" key="1">
    <source>
        <dbReference type="SAM" id="Coils"/>
    </source>
</evidence>
<evidence type="ECO:0000313" key="4">
    <source>
        <dbReference type="Proteomes" id="UP000265903"/>
    </source>
</evidence>
<comment type="caution">
    <text evidence="3">The sequence shown here is derived from an EMBL/GenBank/DDBJ whole genome shotgun (WGS) entry which is preliminary data.</text>
</comment>
<dbReference type="Proteomes" id="UP000265903">
    <property type="component" value="Unassembled WGS sequence"/>
</dbReference>
<dbReference type="EMBL" id="QMDL01000003">
    <property type="protein sequence ID" value="RMJ02774.1"/>
    <property type="molecule type" value="Genomic_DNA"/>
</dbReference>
<dbReference type="AlphaFoldDB" id="A0A3M2RC96"/>
<dbReference type="GO" id="GO:0003723">
    <property type="term" value="F:RNA binding"/>
    <property type="evidence" value="ECO:0007669"/>
    <property type="project" value="InterPro"/>
</dbReference>
<keyword evidence="1" id="KW-0175">Coiled coil</keyword>
<evidence type="ECO:0000259" key="2">
    <source>
        <dbReference type="PROSITE" id="PS50921"/>
    </source>
</evidence>
<dbReference type="InterPro" id="IPR011006">
    <property type="entry name" value="CheY-like_superfamily"/>
</dbReference>
<evidence type="ECO:0000313" key="3">
    <source>
        <dbReference type="EMBL" id="RMJ02774.1"/>
    </source>
</evidence>
<name>A0A3M2RC96_9GAMM</name>
<sequence length="403" mass="45195">MSKISGSASPQVATAADFLIASRQCEVRSLEYFLLMGRLVQSTGHLIHELQRERGVTSLYLGSDGQRFGGERAGIILQTSEQLEMFYLALNDIQHELISQPVSSPLLGHIARALHGLGQLEDIRLRIEKQAIAVHPAVDWFSDTIHQLITVVCEAADTVVEPSIAGLLVALVQVMTGKEYCGQERAAGSTGFARGRFDRALSRRMLHLVEAQDRCFEVFVTHAPEDSLALWQKLRGRPRETEIERLRQIAVSIGPYKPLDPKLAETWFTLMTERMDDLKQIEDSVESAFHHRCVERYTEARCSLADQSTLLASLEQGVQAGGSILDLIQEQNQRLQQMSDELQSAKEALEERRVQEKAVLLLMEHRNINDDEAHRVLRKLAMDQGKRLSEVARALISIANVLT</sequence>
<proteinExistence type="predicted"/>
<dbReference type="InterPro" id="IPR005561">
    <property type="entry name" value="ANTAR"/>
</dbReference>
<dbReference type="SMART" id="SM01012">
    <property type="entry name" value="ANTAR"/>
    <property type="match status" value="1"/>
</dbReference>
<gene>
    <name evidence="3" type="primary">nasR</name>
    <name evidence="3" type="ORF">DOQ08_02238</name>
</gene>
<feature type="domain" description="ANTAR" evidence="2">
    <location>
        <begin position="335"/>
        <end position="396"/>
    </location>
</feature>
<dbReference type="Gene3D" id="1.10.10.10">
    <property type="entry name" value="Winged helix-like DNA-binding domain superfamily/Winged helix DNA-binding domain"/>
    <property type="match status" value="1"/>
</dbReference>